<protein>
    <recommendedName>
        <fullName evidence="5">FLYWCH-type domain-containing protein</fullName>
    </recommendedName>
</protein>
<evidence type="ECO:0000313" key="2">
    <source>
        <dbReference type="EMBL" id="TWV43654.1"/>
    </source>
</evidence>
<evidence type="ECO:0000313" key="4">
    <source>
        <dbReference type="Proteomes" id="UP000319026"/>
    </source>
</evidence>
<reference evidence="1 3" key="2">
    <citation type="submission" date="2019-07" db="EMBL/GenBank/DDBJ databases">
        <title>Genome sequencing of Bacteroides fragilis.</title>
        <authorList>
            <person name="Galasyn E.V."/>
            <person name="Ruoff K.L."/>
            <person name="Price C.E."/>
            <person name="Valls R.A."/>
            <person name="O'Toole G.A."/>
        </authorList>
    </citation>
    <scope>NUCLEOTIDE SEQUENCE [LARGE SCALE GENOMIC DNA]</scope>
    <source>
        <strain evidence="1 3">AD135F_1B</strain>
    </source>
</reference>
<dbReference type="AlphaFoldDB" id="A0AB38PK71"/>
<dbReference type="Proteomes" id="UP000319026">
    <property type="component" value="Unassembled WGS sequence"/>
</dbReference>
<evidence type="ECO:0008006" key="5">
    <source>
        <dbReference type="Google" id="ProtNLM"/>
    </source>
</evidence>
<dbReference type="Proteomes" id="UP000315444">
    <property type="component" value="Unassembled WGS sequence"/>
</dbReference>
<evidence type="ECO:0000313" key="3">
    <source>
        <dbReference type="Proteomes" id="UP000315444"/>
    </source>
</evidence>
<organism evidence="2 4">
    <name type="scientific">Bacteroides fragilis</name>
    <dbReference type="NCBI Taxonomy" id="817"/>
    <lineage>
        <taxon>Bacteria</taxon>
        <taxon>Pseudomonadati</taxon>
        <taxon>Bacteroidota</taxon>
        <taxon>Bacteroidia</taxon>
        <taxon>Bacteroidales</taxon>
        <taxon>Bacteroidaceae</taxon>
        <taxon>Bacteroides</taxon>
    </lineage>
</organism>
<gene>
    <name evidence="2" type="ORF">FSA03_24400</name>
    <name evidence="1" type="ORF">FSA06_24430</name>
</gene>
<proteinExistence type="predicted"/>
<sequence length="86" mass="10291">MLRKQYRYYTYYRSTKCLPSKTKVTRIGYYEYENDDRVCANCCTEKNSSCVWTDTRLPSVHIHKTHGISIQRNVIEPVDKILNEKH</sequence>
<accession>A0AB38PK71</accession>
<reference evidence="2 4" key="1">
    <citation type="submission" date="2019-07" db="EMBL/GenBank/DDBJ databases">
        <title>Genome Sequencing of Bacteroides fragilis.</title>
        <authorList>
            <person name="Pinto K.M."/>
            <person name="Ruoff K.L."/>
            <person name="Price C.E."/>
            <person name="Valls R.A."/>
            <person name="O'Toole G.A."/>
        </authorList>
    </citation>
    <scope>NUCLEOTIDE SEQUENCE [LARGE SCALE GENOMIC DNA]</scope>
    <source>
        <strain evidence="2 4">AD135F_3B</strain>
    </source>
</reference>
<dbReference type="EMBL" id="VOHV01000019">
    <property type="protein sequence ID" value="TWV36400.1"/>
    <property type="molecule type" value="Genomic_DNA"/>
</dbReference>
<comment type="caution">
    <text evidence="2">The sequence shown here is derived from an EMBL/GenBank/DDBJ whole genome shotgun (WGS) entry which is preliminary data.</text>
</comment>
<evidence type="ECO:0000313" key="1">
    <source>
        <dbReference type="EMBL" id="TWV36400.1"/>
    </source>
</evidence>
<dbReference type="RefSeq" id="WP_146333226.1">
    <property type="nucleotide sequence ID" value="NZ_JAPUAE010000011.1"/>
</dbReference>
<dbReference type="EMBL" id="VOHT01000018">
    <property type="protein sequence ID" value="TWV43654.1"/>
    <property type="molecule type" value="Genomic_DNA"/>
</dbReference>
<name>A0AB38PK71_BACFG</name>